<accession>A0ABP8TZD7</accession>
<feature type="region of interest" description="Disordered" evidence="1">
    <location>
        <begin position="1"/>
        <end position="58"/>
    </location>
</feature>
<proteinExistence type="predicted"/>
<dbReference type="EMBL" id="BAABHK010000001">
    <property type="protein sequence ID" value="GAA4620239.1"/>
    <property type="molecule type" value="Genomic_DNA"/>
</dbReference>
<reference evidence="3" key="1">
    <citation type="journal article" date="2019" name="Int. J. Syst. Evol. Microbiol.">
        <title>The Global Catalogue of Microorganisms (GCM) 10K type strain sequencing project: providing services to taxonomists for standard genome sequencing and annotation.</title>
        <authorList>
            <consortium name="The Broad Institute Genomics Platform"/>
            <consortium name="The Broad Institute Genome Sequencing Center for Infectious Disease"/>
            <person name="Wu L."/>
            <person name="Ma J."/>
        </authorList>
    </citation>
    <scope>NUCLEOTIDE SEQUENCE [LARGE SCALE GENOMIC DNA]</scope>
    <source>
        <strain evidence="3">JCM 17939</strain>
    </source>
</reference>
<name>A0ABP8TZD7_9ACTN</name>
<sequence length="104" mass="10942">MLLRSRRSGGALSRPDGVPGRGEKDAFPEVIPASENTNPSRKTGTGPPSPPRPTPLPDDIAEFVADYAAALEKVPHRGERRLSLVTVSSSGGGLRRRAPYGPSA</sequence>
<keyword evidence="3" id="KW-1185">Reference proteome</keyword>
<feature type="compositionally biased region" description="Pro residues" evidence="1">
    <location>
        <begin position="47"/>
        <end position="56"/>
    </location>
</feature>
<organism evidence="2 3">
    <name type="scientific">Actinoallomurus vinaceus</name>
    <dbReference type="NCBI Taxonomy" id="1080074"/>
    <lineage>
        <taxon>Bacteria</taxon>
        <taxon>Bacillati</taxon>
        <taxon>Actinomycetota</taxon>
        <taxon>Actinomycetes</taxon>
        <taxon>Streptosporangiales</taxon>
        <taxon>Thermomonosporaceae</taxon>
        <taxon>Actinoallomurus</taxon>
    </lineage>
</organism>
<gene>
    <name evidence="2" type="ORF">GCM10023196_003420</name>
</gene>
<dbReference type="Proteomes" id="UP001501442">
    <property type="component" value="Unassembled WGS sequence"/>
</dbReference>
<evidence type="ECO:0000313" key="3">
    <source>
        <dbReference type="Proteomes" id="UP001501442"/>
    </source>
</evidence>
<evidence type="ECO:0000256" key="1">
    <source>
        <dbReference type="SAM" id="MobiDB-lite"/>
    </source>
</evidence>
<protein>
    <submittedName>
        <fullName evidence="2">Uncharacterized protein</fullName>
    </submittedName>
</protein>
<comment type="caution">
    <text evidence="2">The sequence shown here is derived from an EMBL/GenBank/DDBJ whole genome shotgun (WGS) entry which is preliminary data.</text>
</comment>
<evidence type="ECO:0000313" key="2">
    <source>
        <dbReference type="EMBL" id="GAA4620239.1"/>
    </source>
</evidence>